<keyword evidence="5" id="KW-1185">Reference proteome</keyword>
<dbReference type="Pfam" id="PF04738">
    <property type="entry name" value="Lant_dehydr_N"/>
    <property type="match status" value="1"/>
</dbReference>
<feature type="domain" description="Thiopeptide-type bacteriocin biosynthesis" evidence="3">
    <location>
        <begin position="777"/>
        <end position="1013"/>
    </location>
</feature>
<evidence type="ECO:0000259" key="2">
    <source>
        <dbReference type="Pfam" id="PF04738"/>
    </source>
</evidence>
<gene>
    <name evidence="4" type="ORF">SLNWT_1142</name>
</gene>
<reference evidence="4 5" key="1">
    <citation type="submission" date="2015-01" db="EMBL/GenBank/DDBJ databases">
        <title>Enhanced salinomycin production by adjusting the supply of polyketide extender units in Streptomyce albus DSM 41398.</title>
        <authorList>
            <person name="Lu C."/>
        </authorList>
    </citation>
    <scope>NUCLEOTIDE SEQUENCE [LARGE SCALE GENOMIC DNA]</scope>
    <source>
        <strain evidence="5">ATCC 21838 / DSM 41398 / FERM P-419 / JCM 4703 / NBRC 107858</strain>
    </source>
</reference>
<dbReference type="Proteomes" id="UP000031523">
    <property type="component" value="Chromosome"/>
</dbReference>
<dbReference type="AlphaFoldDB" id="A0A0B5EH71"/>
<feature type="domain" description="Lantibiotic dehydratase N-terminal" evidence="2">
    <location>
        <begin position="51"/>
        <end position="707"/>
    </location>
</feature>
<evidence type="ECO:0000313" key="4">
    <source>
        <dbReference type="EMBL" id="AJE81518.1"/>
    </source>
</evidence>
<dbReference type="EMBL" id="CP010519">
    <property type="protein sequence ID" value="AJE81518.1"/>
    <property type="molecule type" value="Genomic_DNA"/>
</dbReference>
<evidence type="ECO:0000313" key="5">
    <source>
        <dbReference type="Proteomes" id="UP000031523"/>
    </source>
</evidence>
<proteinExistence type="predicted"/>
<sequence>MQVGASGFRAEHAAMLRMPLLPKTSSAATYADIGSFDRAQTVAYLDELTADKGFAEALAVSSPSLHHALDAVRRKAGEARPKALRKLAVSATRYALRAAGRPTPFGLLAGVAPVTFEDTCHVRLGSSHSKSVLPDGGWLRGLVAGWESDLDVLCKLRVVTNDLAFLRAERWVLPAGVEQEDSGTASSTRSGSGRTVQEVSVKNTGAVGAVLEAAHHPCPVSELLARLDAAYPTVPAAAKRKLLLRLVQQGFLLTEMRPPLSAADPLSHVITVLESIGEPDAASRLASLSALVDDYRETPVGTGLHRWHTAVEAARALHPGEHPLQVDLRVDAEVVLPSEVLREAEQAAHVLQLVAPDSAPPAALREYHAAFTERYGTGQAVPLADVLDPHRGLGAPAGYPGSERRLPGADAPGPREQDRDAVLADLALGAIASASLEVVLDDATLERLGGARPAPSTGVELCVQLTGTSAEAVGQGDFALVLSPVMGSFSPGSLSGRFSHLVGGTAALGGTLRRAADATPDRDALHVDLEFAPRSGRATNVTRVPRTRDELIAVGCYADRSSPAVRGMRDLALAADRDRLYVVDATTGRHLVPEFPCMLLPSMSPVAVRLMREVSAMSHDTWPLWRWGSLTAAPRLPRVRHGRTVLTPARWNLSDPALRDSSVDDATWAERLAAWRDRWHLPDRVMVGDGDRRLELDLSAPLHRTLLRRELDRHSNLILFETPEDAGCGQGWLNTDGKPFSSELVLSLLPAQPAPEPSRKPSFRAATAPPPRHDRHWLYGRLYVSTSRHNELLTEHLPRLLAALPSGVDRWFFIRYIDSEPHLRLRFHAEPDVLAAQLTPLMLDWVAQLRRAGMAGGFVLDGYEPEEARYGGREAIAAAENLFHRDSVAVLEQLRLLETEAIGADPQVLAAANYIDLLRRARGDAWTDWCLDRPRNDRAHAYFREHRAEAIRLLDGGGLRAALGAAGATAALDALDARDEALDAFPHLRLPRVLASVLHMHHNRLIGTQRASEENTEAVTRALAQIARGRRRLPR</sequence>
<feature type="compositionally biased region" description="Low complexity" evidence="1">
    <location>
        <begin position="182"/>
        <end position="195"/>
    </location>
</feature>
<accession>A0A0B5EH71</accession>
<dbReference type="Pfam" id="PF14028">
    <property type="entry name" value="Lant_dehydr_C"/>
    <property type="match status" value="1"/>
</dbReference>
<feature type="region of interest" description="Disordered" evidence="1">
    <location>
        <begin position="177"/>
        <end position="197"/>
    </location>
</feature>
<feature type="compositionally biased region" description="Basic and acidic residues" evidence="1">
    <location>
        <begin position="402"/>
        <end position="416"/>
    </location>
</feature>
<dbReference type="InterPro" id="IPR023809">
    <property type="entry name" value="Thiopep_bacteriocin_synth_dom"/>
</dbReference>
<name>A0A0B5EH71_STRA4</name>
<dbReference type="NCBIfam" id="TIGR03891">
    <property type="entry name" value="thiopep_ocin"/>
    <property type="match status" value="1"/>
</dbReference>
<evidence type="ECO:0000256" key="1">
    <source>
        <dbReference type="SAM" id="MobiDB-lite"/>
    </source>
</evidence>
<dbReference type="KEGG" id="sals:SLNWT_1142"/>
<protein>
    <submittedName>
        <fullName evidence="4">Lantibiotic dehydratase domain-containing protein</fullName>
    </submittedName>
</protein>
<organism evidence="4 5">
    <name type="scientific">Streptomyces albus (strain ATCC 21838 / DSM 41398 / FERM P-419 / JCM 4703 / NBRC 107858)</name>
    <dbReference type="NCBI Taxonomy" id="1081613"/>
    <lineage>
        <taxon>Bacteria</taxon>
        <taxon>Bacillati</taxon>
        <taxon>Actinomycetota</taxon>
        <taxon>Actinomycetes</taxon>
        <taxon>Kitasatosporales</taxon>
        <taxon>Streptomycetaceae</taxon>
        <taxon>Streptomyces</taxon>
    </lineage>
</organism>
<dbReference type="InterPro" id="IPR006827">
    <property type="entry name" value="Lant_deHydtase_N"/>
</dbReference>
<evidence type="ECO:0000259" key="3">
    <source>
        <dbReference type="Pfam" id="PF14028"/>
    </source>
</evidence>
<feature type="region of interest" description="Disordered" evidence="1">
    <location>
        <begin position="392"/>
        <end position="416"/>
    </location>
</feature>